<dbReference type="STRING" id="42253.NITMOv2_2957"/>
<accession>A0A0K2GFI3</accession>
<dbReference type="RefSeq" id="WP_053380385.1">
    <property type="nucleotide sequence ID" value="NZ_CP011801.1"/>
</dbReference>
<name>A0A0K2GFI3_NITMO</name>
<evidence type="ECO:0000313" key="3">
    <source>
        <dbReference type="Proteomes" id="UP000069205"/>
    </source>
</evidence>
<dbReference type="InterPro" id="IPR018745">
    <property type="entry name" value="MpsC"/>
</dbReference>
<evidence type="ECO:0000313" key="2">
    <source>
        <dbReference type="EMBL" id="ALA59362.1"/>
    </source>
</evidence>
<dbReference type="Pfam" id="PF10057">
    <property type="entry name" value="MpsC"/>
    <property type="match status" value="1"/>
</dbReference>
<evidence type="ECO:0000259" key="1">
    <source>
        <dbReference type="Pfam" id="PF10057"/>
    </source>
</evidence>
<dbReference type="Proteomes" id="UP000069205">
    <property type="component" value="Chromosome"/>
</dbReference>
<reference evidence="2 3" key="1">
    <citation type="journal article" date="2015" name="Proc. Natl. Acad. Sci. U.S.A.">
        <title>Expanded metabolic versatility of ubiquitous nitrite-oxidizing bacteria from the genus Nitrospira.</title>
        <authorList>
            <person name="Koch H."/>
            <person name="Lucker S."/>
            <person name="Albertsen M."/>
            <person name="Kitzinger K."/>
            <person name="Herbold C."/>
            <person name="Spieck E."/>
            <person name="Nielsen P.H."/>
            <person name="Wagner M."/>
            <person name="Daims H."/>
        </authorList>
    </citation>
    <scope>NUCLEOTIDE SEQUENCE [LARGE SCALE GENOMIC DNA]</scope>
    <source>
        <strain evidence="2 3">NSP M-1</strain>
    </source>
</reference>
<protein>
    <recommendedName>
        <fullName evidence="1">Na+-translocating membrane potential-generating system MpsC domain-containing protein</fullName>
    </recommendedName>
</protein>
<gene>
    <name evidence="2" type="ORF">NITMOv2_2957</name>
</gene>
<proteinExistence type="predicted"/>
<dbReference type="EMBL" id="CP011801">
    <property type="protein sequence ID" value="ALA59362.1"/>
    <property type="molecule type" value="Genomic_DNA"/>
</dbReference>
<sequence length="100" mass="11116">MHSESLQHEEALEAAIRKAVCQFQLEFMAGSFAERIRVLVAPDMIVARSRGALPAAEQQLIRTEEGRTLVKQLYRTLFAQQSRILANKVAALTGMAVTEC</sequence>
<organism evidence="2 3">
    <name type="scientific">Nitrospira moscoviensis</name>
    <dbReference type="NCBI Taxonomy" id="42253"/>
    <lineage>
        <taxon>Bacteria</taxon>
        <taxon>Pseudomonadati</taxon>
        <taxon>Nitrospirota</taxon>
        <taxon>Nitrospiria</taxon>
        <taxon>Nitrospirales</taxon>
        <taxon>Nitrospiraceae</taxon>
        <taxon>Nitrospira</taxon>
    </lineage>
</organism>
<feature type="domain" description="Na+-translocating membrane potential-generating system MpsC" evidence="1">
    <location>
        <begin position="10"/>
        <end position="99"/>
    </location>
</feature>
<dbReference type="AlphaFoldDB" id="A0A0K2GFI3"/>
<dbReference type="KEGG" id="nmv:NITMOv2_2957"/>
<keyword evidence="3" id="KW-1185">Reference proteome</keyword>
<dbReference type="PATRIC" id="fig|42253.5.peg.2923"/>